<dbReference type="EMBL" id="MN740567">
    <property type="protein sequence ID" value="QHU34209.1"/>
    <property type="molecule type" value="Genomic_DNA"/>
</dbReference>
<dbReference type="AlphaFoldDB" id="A0A6C0LTW7"/>
<feature type="region of interest" description="Disordered" evidence="1">
    <location>
        <begin position="211"/>
        <end position="231"/>
    </location>
</feature>
<name>A0A6C0LTW7_9ZZZZ</name>
<proteinExistence type="predicted"/>
<reference evidence="2" key="1">
    <citation type="journal article" date="2020" name="Nature">
        <title>Giant virus diversity and host interactions through global metagenomics.</title>
        <authorList>
            <person name="Schulz F."/>
            <person name="Roux S."/>
            <person name="Paez-Espino D."/>
            <person name="Jungbluth S."/>
            <person name="Walsh D.A."/>
            <person name="Denef V.J."/>
            <person name="McMahon K.D."/>
            <person name="Konstantinidis K.T."/>
            <person name="Eloe-Fadrosh E.A."/>
            <person name="Kyrpides N.C."/>
            <person name="Woyke T."/>
        </authorList>
    </citation>
    <scope>NUCLEOTIDE SEQUENCE</scope>
    <source>
        <strain evidence="2">GVMAG-S-1016713-123</strain>
    </source>
</reference>
<organism evidence="2">
    <name type="scientific">viral metagenome</name>
    <dbReference type="NCBI Taxonomy" id="1070528"/>
    <lineage>
        <taxon>unclassified sequences</taxon>
        <taxon>metagenomes</taxon>
        <taxon>organismal metagenomes</taxon>
    </lineage>
</organism>
<protein>
    <submittedName>
        <fullName evidence="2">Uncharacterized protein</fullName>
    </submittedName>
</protein>
<accession>A0A6C0LTW7</accession>
<sequence>MEYTTIDVTRFVTDAVHMVCREHKIDSNVDINILIEKLMSSKNDANNVRVDTDILPTHNNDSSGPILEEDKPEPIEETTNVLDDKQLNIQAKEAEKQLKIQAKEAEKQLKIQAKEVEKLAKLQAKEAEKQAKIQAKEAEKQAKVQAQNVDLITNDIKPTDTKQSKEAEKQAKIQAKEVEKQAKIQAKEVEKQAKIQAKEVEKQAKIQAKEAEKLAKKQTNGKRGRPKKDNSVVATGDYIESVQAQNVDLISNLANDINTTDMDDEPTENVQVRLFEYDGVMYYKSDDHVLYDYTNQDEFGMWDPIDNEIVMNKK</sequence>
<evidence type="ECO:0000313" key="2">
    <source>
        <dbReference type="EMBL" id="QHU34209.1"/>
    </source>
</evidence>
<evidence type="ECO:0000256" key="1">
    <source>
        <dbReference type="SAM" id="MobiDB-lite"/>
    </source>
</evidence>